<organism evidence="2 3">
    <name type="scientific">Trichinella zimbabwensis</name>
    <dbReference type="NCBI Taxonomy" id="268475"/>
    <lineage>
        <taxon>Eukaryota</taxon>
        <taxon>Metazoa</taxon>
        <taxon>Ecdysozoa</taxon>
        <taxon>Nematoda</taxon>
        <taxon>Enoplea</taxon>
        <taxon>Dorylaimia</taxon>
        <taxon>Trichinellida</taxon>
        <taxon>Trichinellidae</taxon>
        <taxon>Trichinella</taxon>
    </lineage>
</organism>
<keyword evidence="3" id="KW-1185">Reference proteome</keyword>
<protein>
    <submittedName>
        <fullName evidence="2">Uncharacterized protein</fullName>
    </submittedName>
</protein>
<proteinExistence type="predicted"/>
<feature type="region of interest" description="Disordered" evidence="1">
    <location>
        <begin position="118"/>
        <end position="182"/>
    </location>
</feature>
<feature type="compositionally biased region" description="Low complexity" evidence="1">
    <location>
        <begin position="134"/>
        <end position="152"/>
    </location>
</feature>
<dbReference type="EMBL" id="JYDP01000068">
    <property type="protein sequence ID" value="KRZ09758.1"/>
    <property type="molecule type" value="Genomic_DNA"/>
</dbReference>
<evidence type="ECO:0000313" key="2">
    <source>
        <dbReference type="EMBL" id="KRZ09758.1"/>
    </source>
</evidence>
<reference evidence="2 3" key="1">
    <citation type="submission" date="2015-01" db="EMBL/GenBank/DDBJ databases">
        <title>Evolution of Trichinella species and genotypes.</title>
        <authorList>
            <person name="Korhonen P.K."/>
            <person name="Edoardo P."/>
            <person name="Giuseppe L.R."/>
            <person name="Gasser R.B."/>
        </authorList>
    </citation>
    <scope>NUCLEOTIDE SEQUENCE [LARGE SCALE GENOMIC DNA]</scope>
    <source>
        <strain evidence="2">ISS1029</strain>
    </source>
</reference>
<name>A0A0V1HG88_9BILA</name>
<feature type="region of interest" description="Disordered" evidence="1">
    <location>
        <begin position="271"/>
        <end position="305"/>
    </location>
</feature>
<dbReference type="AlphaFoldDB" id="A0A0V1HG88"/>
<accession>A0A0V1HG88</accession>
<dbReference type="OrthoDB" id="5920019at2759"/>
<comment type="caution">
    <text evidence="2">The sequence shown here is derived from an EMBL/GenBank/DDBJ whole genome shotgun (WGS) entry which is preliminary data.</text>
</comment>
<feature type="non-terminal residue" evidence="2">
    <location>
        <position position="1"/>
    </location>
</feature>
<sequence>LEHNSAIDCTFLFHRLKFTFLLFSDVSAIVSARSVFIVLSSCNFLIVRSTVQKTILPQKKPSIFYSSAPPNSLVCWSEDSPCHKKIKPRSEKLVVRFNSPPPGVPRKGLSPIIIPRRFLVRQRPRTNDDKNENNTDNNSNASSSCSSINSSSDSEKKTSTTSTPQPPQPQTPVRRPAPRPSDDNAVEMLALMLKERLAQAKRRRQLFPDDDEQTTSTNTVAVSDSLQSELDAFLAHSEIDDLFATVDLSNLEFSYSQPSSSNLLTPYERYKASVTTDDDDDDGKSQKRKHEAEAESVTPPKFIAFDDDDDEFFETAEVLEILRQY</sequence>
<gene>
    <name evidence="2" type="ORF">T11_10228</name>
</gene>
<dbReference type="Proteomes" id="UP000055024">
    <property type="component" value="Unassembled WGS sequence"/>
</dbReference>
<evidence type="ECO:0000313" key="3">
    <source>
        <dbReference type="Proteomes" id="UP000055024"/>
    </source>
</evidence>
<evidence type="ECO:0000256" key="1">
    <source>
        <dbReference type="SAM" id="MobiDB-lite"/>
    </source>
</evidence>